<reference evidence="3 4" key="1">
    <citation type="submission" date="2019-07" db="EMBL/GenBank/DDBJ databases">
        <title>De Novo Assembly of kiwifruit Actinidia rufa.</title>
        <authorList>
            <person name="Sugita-Konishi S."/>
            <person name="Sato K."/>
            <person name="Mori E."/>
            <person name="Abe Y."/>
            <person name="Kisaki G."/>
            <person name="Hamano K."/>
            <person name="Suezawa K."/>
            <person name="Otani M."/>
            <person name="Fukuda T."/>
            <person name="Manabe T."/>
            <person name="Gomi K."/>
            <person name="Tabuchi M."/>
            <person name="Akimitsu K."/>
            <person name="Kataoka I."/>
        </authorList>
    </citation>
    <scope>NUCLEOTIDE SEQUENCE [LARGE SCALE GENOMIC DNA]</scope>
    <source>
        <strain evidence="4">cv. Fuchu</strain>
    </source>
</reference>
<keyword evidence="2" id="KW-0328">Glycosyltransferase</keyword>
<dbReference type="EMBL" id="BJWL01000003">
    <property type="protein sequence ID" value="GFY84880.1"/>
    <property type="molecule type" value="Genomic_DNA"/>
</dbReference>
<proteinExistence type="inferred from homology"/>
<comment type="similarity">
    <text evidence="1">Belongs to the UDP-glycosyltransferase family.</text>
</comment>
<dbReference type="Gene3D" id="3.40.50.2000">
    <property type="entry name" value="Glycogen Phosphorylase B"/>
    <property type="match status" value="1"/>
</dbReference>
<gene>
    <name evidence="3" type="ORF">Acr_03g0016540</name>
</gene>
<sequence>MLESRNCIVTLISTQPTVCIKESASFASFFSGHPNIKRLKFQILNEKSPDFMSENAFITQFKAINRSVHLLPSLLSSLPQPVSAIFSDFIVAASLAQITASLGIPNFTVSTTCARCYSTVAYLLMLLFNTPAKFKNGFDEIQIPGLAPLPKPIIPPSWLDESPSNRLVTDYLIPNAQSLPKVDGVLLNSFNWFEPENITALLGQRVLSNLPPLYPIDAFEPHELEKSHGLPGWMTKQRSPYCM</sequence>
<organism evidence="3 4">
    <name type="scientific">Actinidia rufa</name>
    <dbReference type="NCBI Taxonomy" id="165716"/>
    <lineage>
        <taxon>Eukaryota</taxon>
        <taxon>Viridiplantae</taxon>
        <taxon>Streptophyta</taxon>
        <taxon>Embryophyta</taxon>
        <taxon>Tracheophyta</taxon>
        <taxon>Spermatophyta</taxon>
        <taxon>Magnoliopsida</taxon>
        <taxon>eudicotyledons</taxon>
        <taxon>Gunneridae</taxon>
        <taxon>Pentapetalae</taxon>
        <taxon>asterids</taxon>
        <taxon>Ericales</taxon>
        <taxon>Actinidiaceae</taxon>
        <taxon>Actinidia</taxon>
    </lineage>
</organism>
<protein>
    <recommendedName>
        <fullName evidence="5">UDP-Glycosyltransferase superfamily protein</fullName>
    </recommendedName>
</protein>
<dbReference type="PANTHER" id="PTHR48048:SF76">
    <property type="entry name" value="UDP-GLYCOSYLTRANSFERASE 708D1-LIKE"/>
    <property type="match status" value="1"/>
</dbReference>
<name>A0A7J0EET5_9ERIC</name>
<keyword evidence="2" id="KW-0808">Transferase</keyword>
<dbReference type="PANTHER" id="PTHR48048">
    <property type="entry name" value="GLYCOSYLTRANSFERASE"/>
    <property type="match status" value="1"/>
</dbReference>
<dbReference type="GO" id="GO:0035251">
    <property type="term" value="F:UDP-glucosyltransferase activity"/>
    <property type="evidence" value="ECO:0007669"/>
    <property type="project" value="InterPro"/>
</dbReference>
<evidence type="ECO:0000313" key="4">
    <source>
        <dbReference type="Proteomes" id="UP000585474"/>
    </source>
</evidence>
<keyword evidence="4" id="KW-1185">Reference proteome</keyword>
<evidence type="ECO:0000313" key="3">
    <source>
        <dbReference type="EMBL" id="GFY84880.1"/>
    </source>
</evidence>
<dbReference type="OrthoDB" id="5835829at2759"/>
<dbReference type="SUPFAM" id="SSF53756">
    <property type="entry name" value="UDP-Glycosyltransferase/glycogen phosphorylase"/>
    <property type="match status" value="1"/>
</dbReference>
<comment type="caution">
    <text evidence="3">The sequence shown here is derived from an EMBL/GenBank/DDBJ whole genome shotgun (WGS) entry which is preliminary data.</text>
</comment>
<accession>A0A7J0EET5</accession>
<dbReference type="Proteomes" id="UP000585474">
    <property type="component" value="Unassembled WGS sequence"/>
</dbReference>
<dbReference type="InterPro" id="IPR050481">
    <property type="entry name" value="UDP-glycosyltransf_plant"/>
</dbReference>
<evidence type="ECO:0008006" key="5">
    <source>
        <dbReference type="Google" id="ProtNLM"/>
    </source>
</evidence>
<evidence type="ECO:0000256" key="2">
    <source>
        <dbReference type="ARBA" id="ARBA00022676"/>
    </source>
</evidence>
<evidence type="ECO:0000256" key="1">
    <source>
        <dbReference type="ARBA" id="ARBA00009995"/>
    </source>
</evidence>
<dbReference type="AlphaFoldDB" id="A0A7J0EET5"/>